<dbReference type="Proteomes" id="UP000008366">
    <property type="component" value="Unassembled WGS sequence"/>
</dbReference>
<protein>
    <submittedName>
        <fullName evidence="2">Uncharacterized protein</fullName>
    </submittedName>
</protein>
<dbReference type="AlphaFoldDB" id="K6WZI5"/>
<evidence type="ECO:0000313" key="3">
    <source>
        <dbReference type="Proteomes" id="UP000008366"/>
    </source>
</evidence>
<accession>K6WZI5</accession>
<feature type="region of interest" description="Disordered" evidence="1">
    <location>
        <begin position="1"/>
        <end position="60"/>
    </location>
</feature>
<keyword evidence="3" id="KW-1185">Reference proteome</keyword>
<feature type="compositionally biased region" description="Basic residues" evidence="1">
    <location>
        <begin position="18"/>
        <end position="28"/>
    </location>
</feature>
<feature type="region of interest" description="Disordered" evidence="1">
    <location>
        <begin position="158"/>
        <end position="221"/>
    </location>
</feature>
<feature type="compositionally biased region" description="Basic residues" evidence="1">
    <location>
        <begin position="1"/>
        <end position="11"/>
    </location>
</feature>
<name>K6WZI5_9MICO</name>
<dbReference type="OrthoDB" id="9781030at2"/>
<feature type="compositionally biased region" description="Basic and acidic residues" evidence="1">
    <location>
        <begin position="187"/>
        <end position="203"/>
    </location>
</feature>
<proteinExistence type="predicted"/>
<reference evidence="2 3" key="1">
    <citation type="submission" date="2012-08" db="EMBL/GenBank/DDBJ databases">
        <title>Whole genome shotgun sequence of Kineosphaera limosa NBRC 100340.</title>
        <authorList>
            <person name="Yoshida I."/>
            <person name="Isaki S."/>
            <person name="Hosoyama A."/>
            <person name="Tsuchikane K."/>
            <person name="Katsumata H."/>
            <person name="Ando Y."/>
            <person name="Ohji S."/>
            <person name="Hamada M."/>
            <person name="Tamura T."/>
            <person name="Yamazoe A."/>
            <person name="Yamazaki S."/>
            <person name="Fujita N."/>
        </authorList>
    </citation>
    <scope>NUCLEOTIDE SEQUENCE [LARGE SCALE GENOMIC DNA]</scope>
    <source>
        <strain evidence="2 3">NBRC 100340</strain>
    </source>
</reference>
<gene>
    <name evidence="2" type="ORF">KILIM_073_00120</name>
</gene>
<comment type="caution">
    <text evidence="2">The sequence shown here is derived from an EMBL/GenBank/DDBJ whole genome shotgun (WGS) entry which is preliminary data.</text>
</comment>
<dbReference type="RefSeq" id="WP_006594064.1">
    <property type="nucleotide sequence ID" value="NZ_BAHD01000073.1"/>
</dbReference>
<sequence length="221" mass="23956">MNGGRPTRRVARGYAPKPRTRSYRSTPKRPHDQPPRGLRPRATGIRRDHSELTRQAGTGCRHTQGLEEVWSARHGDSVEPWAGTLAPAIVLTDALDAAARPMRLSAAHPSGRPGGAHRPSPSDTPVTRLGRFVWRRCRAVLALLWFWSATLLRAEPDAGGLRLPRTGGATRVGAPVPLRSTPGEQGGAKRPDVDRGRQMRLENRAPSGGGAHPAPEPEPHD</sequence>
<organism evidence="2 3">
    <name type="scientific">Kineosphaera limosa NBRC 100340</name>
    <dbReference type="NCBI Taxonomy" id="1184609"/>
    <lineage>
        <taxon>Bacteria</taxon>
        <taxon>Bacillati</taxon>
        <taxon>Actinomycetota</taxon>
        <taxon>Actinomycetes</taxon>
        <taxon>Micrococcales</taxon>
        <taxon>Dermatophilaceae</taxon>
        <taxon>Kineosphaera</taxon>
    </lineage>
</organism>
<dbReference type="STRING" id="1184609.KILIM_073_00120"/>
<evidence type="ECO:0000256" key="1">
    <source>
        <dbReference type="SAM" id="MobiDB-lite"/>
    </source>
</evidence>
<feature type="region of interest" description="Disordered" evidence="1">
    <location>
        <begin position="105"/>
        <end position="126"/>
    </location>
</feature>
<dbReference type="EMBL" id="BAHD01000073">
    <property type="protein sequence ID" value="GAB97532.1"/>
    <property type="molecule type" value="Genomic_DNA"/>
</dbReference>
<evidence type="ECO:0000313" key="2">
    <source>
        <dbReference type="EMBL" id="GAB97532.1"/>
    </source>
</evidence>